<accession>A0A4Q4RFY1</accession>
<protein>
    <submittedName>
        <fullName evidence="1">Uncharacterized protein</fullName>
    </submittedName>
</protein>
<dbReference type="OrthoDB" id="3685657at2759"/>
<name>A0A4Q4RFY1_9PLEO</name>
<comment type="caution">
    <text evidence="1">The sequence shown here is derived from an EMBL/GenBank/DDBJ whole genome shotgun (WGS) entry which is preliminary data.</text>
</comment>
<dbReference type="Proteomes" id="UP000293823">
    <property type="component" value="Unassembled WGS sequence"/>
</dbReference>
<evidence type="ECO:0000313" key="1">
    <source>
        <dbReference type="EMBL" id="RYO55613.1"/>
    </source>
</evidence>
<dbReference type="AlphaFoldDB" id="A0A4Q4RFY1"/>
<gene>
    <name evidence="1" type="ORF">AA0113_g8750</name>
</gene>
<reference evidence="2" key="1">
    <citation type="journal article" date="2019" name="bioRxiv">
        <title>Genomics, evolutionary history and diagnostics of the Alternaria alternata species group including apple and Asian pear pathotypes.</title>
        <authorList>
            <person name="Armitage A.D."/>
            <person name="Cockerton H.M."/>
            <person name="Sreenivasaprasad S."/>
            <person name="Woodhall J.W."/>
            <person name="Lane C.R."/>
            <person name="Harrison R.J."/>
            <person name="Clarkson J.P."/>
        </authorList>
    </citation>
    <scope>NUCLEOTIDE SEQUENCE [LARGE SCALE GENOMIC DNA]</scope>
    <source>
        <strain evidence="2">RGR 97.0016</strain>
    </source>
</reference>
<organism evidence="1 2">
    <name type="scientific">Alternaria arborescens</name>
    <dbReference type="NCBI Taxonomy" id="156630"/>
    <lineage>
        <taxon>Eukaryota</taxon>
        <taxon>Fungi</taxon>
        <taxon>Dikarya</taxon>
        <taxon>Ascomycota</taxon>
        <taxon>Pezizomycotina</taxon>
        <taxon>Dothideomycetes</taxon>
        <taxon>Pleosporomycetidae</taxon>
        <taxon>Pleosporales</taxon>
        <taxon>Pleosporineae</taxon>
        <taxon>Pleosporaceae</taxon>
        <taxon>Alternaria</taxon>
        <taxon>Alternaria sect. Alternaria</taxon>
    </lineage>
</organism>
<proteinExistence type="predicted"/>
<evidence type="ECO:0000313" key="2">
    <source>
        <dbReference type="Proteomes" id="UP000293823"/>
    </source>
</evidence>
<keyword evidence="2" id="KW-1185">Reference proteome</keyword>
<sequence length="153" mass="16633">MSLPQMSSTKHTFLPLLAEPHPRSDKASPLVTTSQTICTSISTTEPTILTTKVVPQMVDQDPPLLQSALPVPPHNVDQRPITIAGQDVHAGENKQGSEKLTAHLWPVPHAVEHQKHVWYGSMLDMGASKVKDKWGFSSASVSRSHTPDATSKC</sequence>
<dbReference type="EMBL" id="PEJP01000037">
    <property type="protein sequence ID" value="RYO55613.1"/>
    <property type="molecule type" value="Genomic_DNA"/>
</dbReference>